<keyword evidence="2 4" id="KW-0819">tRNA processing</keyword>
<evidence type="ECO:0000313" key="8">
    <source>
        <dbReference type="EMBL" id="VUG15883.1"/>
    </source>
</evidence>
<dbReference type="CDD" id="cd22363">
    <property type="entry name" value="tRNA-intron_lyase_C"/>
    <property type="match status" value="1"/>
</dbReference>
<dbReference type="EC" id="4.6.1.16" evidence="4"/>
<name>A0A3F2Y155_DEKBR</name>
<evidence type="ECO:0000256" key="3">
    <source>
        <dbReference type="ARBA" id="ARBA00023239"/>
    </source>
</evidence>
<accession>A0A3F2Y155</accession>
<dbReference type="InterPro" id="IPR006676">
    <property type="entry name" value="tRNA_splic"/>
</dbReference>
<dbReference type="GO" id="GO:0000214">
    <property type="term" value="C:tRNA-intron endonuclease complex"/>
    <property type="evidence" value="ECO:0007669"/>
    <property type="project" value="UniProtKB-UniRule"/>
</dbReference>
<dbReference type="Pfam" id="PF01974">
    <property type="entry name" value="tRNA_int_endo"/>
    <property type="match status" value="1"/>
</dbReference>
<evidence type="ECO:0000313" key="9">
    <source>
        <dbReference type="Proteomes" id="UP000478008"/>
    </source>
</evidence>
<feature type="coiled-coil region" evidence="6">
    <location>
        <begin position="142"/>
        <end position="169"/>
    </location>
</feature>
<feature type="active site" evidence="5">
    <location>
        <position position="324"/>
    </location>
</feature>
<evidence type="ECO:0000256" key="1">
    <source>
        <dbReference type="ARBA" id="ARBA00008078"/>
    </source>
</evidence>
<dbReference type="PIRSF" id="PIRSF011789">
    <property type="entry name" value="tRNA_splic_SEN2"/>
    <property type="match status" value="1"/>
</dbReference>
<organism evidence="8 9">
    <name type="scientific">Dekkera bruxellensis</name>
    <name type="common">Brettanomyces custersii</name>
    <dbReference type="NCBI Taxonomy" id="5007"/>
    <lineage>
        <taxon>Eukaryota</taxon>
        <taxon>Fungi</taxon>
        <taxon>Dikarya</taxon>
        <taxon>Ascomycota</taxon>
        <taxon>Saccharomycotina</taxon>
        <taxon>Pichiomycetes</taxon>
        <taxon>Pichiales</taxon>
        <taxon>Pichiaceae</taxon>
        <taxon>Brettanomyces</taxon>
    </lineage>
</organism>
<feature type="active site" evidence="5">
    <location>
        <position position="290"/>
    </location>
</feature>
<dbReference type="PANTHER" id="PTHR21227:SF0">
    <property type="entry name" value="TRNA-SPLICING ENDONUCLEASE SUBUNIT SEN2"/>
    <property type="match status" value="1"/>
</dbReference>
<feature type="active site" evidence="5">
    <location>
        <position position="282"/>
    </location>
</feature>
<dbReference type="GO" id="GO:0005737">
    <property type="term" value="C:cytoplasm"/>
    <property type="evidence" value="ECO:0007669"/>
    <property type="project" value="TreeGrafter"/>
</dbReference>
<dbReference type="Proteomes" id="UP000478008">
    <property type="component" value="Unassembled WGS sequence"/>
</dbReference>
<dbReference type="NCBIfam" id="TIGR00324">
    <property type="entry name" value="endA"/>
    <property type="match status" value="1"/>
</dbReference>
<dbReference type="InterPro" id="IPR006677">
    <property type="entry name" value="tRNA_intron_Endonuc_cat-like"/>
</dbReference>
<feature type="domain" description="tRNA intron endonuclease catalytic" evidence="7">
    <location>
        <begin position="252"/>
        <end position="334"/>
    </location>
</feature>
<dbReference type="SUPFAM" id="SSF53032">
    <property type="entry name" value="tRNA-intron endonuclease catalytic domain-like"/>
    <property type="match status" value="1"/>
</dbReference>
<dbReference type="STRING" id="5007.A0A3F2Y155"/>
<keyword evidence="3 4" id="KW-0456">Lyase</keyword>
<dbReference type="AlphaFoldDB" id="A0A3F2Y155"/>
<protein>
    <recommendedName>
        <fullName evidence="4">tRNA-splicing endonuclease subunit Sen2</fullName>
        <ecNumber evidence="4">4.6.1.16</ecNumber>
    </recommendedName>
</protein>
<dbReference type="InterPro" id="IPR036167">
    <property type="entry name" value="tRNA_intron_Endo_cat-like_sf"/>
</dbReference>
<evidence type="ECO:0000259" key="7">
    <source>
        <dbReference type="Pfam" id="PF01974"/>
    </source>
</evidence>
<dbReference type="GO" id="GO:0000213">
    <property type="term" value="F:tRNA-intron lyase activity"/>
    <property type="evidence" value="ECO:0007669"/>
    <property type="project" value="UniProtKB-UniRule"/>
</dbReference>
<evidence type="ECO:0000256" key="2">
    <source>
        <dbReference type="ARBA" id="ARBA00022694"/>
    </source>
</evidence>
<dbReference type="InterPro" id="IPR016589">
    <property type="entry name" value="tRNA_splic_SEN2"/>
</dbReference>
<evidence type="ECO:0000256" key="5">
    <source>
        <dbReference type="PIRSR" id="PIRSR011789-1"/>
    </source>
</evidence>
<proteinExistence type="inferred from homology"/>
<dbReference type="EMBL" id="CABFWN010000001">
    <property type="protein sequence ID" value="VUG15883.1"/>
    <property type="molecule type" value="Genomic_DNA"/>
</dbReference>
<keyword evidence="9" id="KW-1185">Reference proteome</keyword>
<dbReference type="GO" id="GO:0000379">
    <property type="term" value="P:tRNA-type intron splice site recognition and cleavage"/>
    <property type="evidence" value="ECO:0007669"/>
    <property type="project" value="TreeGrafter"/>
</dbReference>
<dbReference type="InterPro" id="IPR011856">
    <property type="entry name" value="tRNA_endonuc-like_dom_sf"/>
</dbReference>
<comment type="similarity">
    <text evidence="1 4">Belongs to the tRNA-intron endonuclease family.</text>
</comment>
<evidence type="ECO:0000256" key="4">
    <source>
        <dbReference type="PIRNR" id="PIRNR011789"/>
    </source>
</evidence>
<dbReference type="GO" id="GO:0003676">
    <property type="term" value="F:nucleic acid binding"/>
    <property type="evidence" value="ECO:0007669"/>
    <property type="project" value="InterPro"/>
</dbReference>
<dbReference type="Gene3D" id="3.40.1350.10">
    <property type="match status" value="1"/>
</dbReference>
<evidence type="ECO:0000256" key="6">
    <source>
        <dbReference type="SAM" id="Coils"/>
    </source>
</evidence>
<keyword evidence="6" id="KW-0175">Coiled coil</keyword>
<comment type="function">
    <text evidence="4">Constitutes one of the two catalytic subunit of the tRNA-splicing endonuclease complex, a complex responsible for identification and cleavage of the splice sites in pre-tRNA. It cleaves pre-tRNA at the 5'- and 3'-splice sites to release the intron. The products are an intron and two tRNA half-molecules bearing 2',3'-cyclic phosphate and 5'-OH termini. There are no conserved sequences at the splice sites, but the intron is invariably located at the same site in the gene, placing the splice sites an invariant distance from the constant structural features of the tRNA body.</text>
</comment>
<dbReference type="PANTHER" id="PTHR21227">
    <property type="entry name" value="TRNA-SPLICING ENDONUCLEASE SUBUNIT SEN2"/>
    <property type="match status" value="1"/>
</dbReference>
<reference evidence="8 9" key="1">
    <citation type="submission" date="2019-07" db="EMBL/GenBank/DDBJ databases">
        <authorList>
            <person name="Friedrich A."/>
            <person name="Schacherer J."/>
        </authorList>
    </citation>
    <scope>NUCLEOTIDE SEQUENCE [LARGE SCALE GENOMIC DNA]</scope>
</reference>
<gene>
    <name evidence="8" type="primary">SEN2</name>
    <name evidence="8" type="ORF">DEBR0S1_02234G</name>
</gene>
<sequence>MSTKHSSEKLERFTRPLPIKVIQIPPVYPGNPVSWVVAACSFIYQAITLCNKKIDILYDEEECCFKVTNCKDANYLWESGFYGKGSLSRSEPTWIARAEKRILGVNAKEITGEEIVKYRRQLREAYKKDRNEFLLRERNYKLSGDKDKLAELEVERTKLSERRDLISRARPPSSSFNQNNLRAEDRELMIDGHTVRNIEYLQLTHCESLFLSYIGAARVTAGKGDEVKVLSTIRLLKEQTLQFGNASPQNDFLIQFVVYMHYKSLGWCVKSGLKFSSDYVLYQRGPPFHHAAFAVTVMNNTSKQRLKNWTHFGSIFRVVSAVKKTMILCYVDSPSKEMFEQVWNLLDGRDPEGLIRLLNLYTIQEIVYKRWTPSRTRV</sequence>